<dbReference type="Pfam" id="PF08393">
    <property type="entry name" value="DHC_N2"/>
    <property type="match status" value="1"/>
</dbReference>
<comment type="caution">
    <text evidence="5">The sequence shown here is derived from an EMBL/GenBank/DDBJ whole genome shotgun (WGS) entry which is preliminary data.</text>
</comment>
<dbReference type="Gene3D" id="3.40.50.300">
    <property type="entry name" value="P-loop containing nucleotide triphosphate hydrolases"/>
    <property type="match status" value="2"/>
</dbReference>
<dbReference type="FunFam" id="1.20.58.1120:FF:000001">
    <property type="entry name" value="dynein heavy chain 2, axonemal"/>
    <property type="match status" value="1"/>
</dbReference>
<dbReference type="Gene3D" id="1.20.140.100">
    <property type="entry name" value="Dynein heavy chain, N-terminal domain 2"/>
    <property type="match status" value="1"/>
</dbReference>
<dbReference type="PANTHER" id="PTHR45703:SF36">
    <property type="entry name" value="DYNEIN HEAVY CHAIN, CYTOPLASMIC"/>
    <property type="match status" value="1"/>
</dbReference>
<dbReference type="Gene3D" id="1.20.58.1120">
    <property type="match status" value="1"/>
</dbReference>
<gene>
    <name evidence="5" type="primary">DNAH6_8</name>
    <name evidence="5" type="ORF">OS493_038338</name>
</gene>
<evidence type="ECO:0000256" key="2">
    <source>
        <dbReference type="SAM" id="MobiDB-lite"/>
    </source>
</evidence>
<dbReference type="InterPro" id="IPR042228">
    <property type="entry name" value="Dynein_linker_3"/>
</dbReference>
<dbReference type="InterPro" id="IPR042222">
    <property type="entry name" value="Dynein_2_N"/>
</dbReference>
<dbReference type="AlphaFoldDB" id="A0A9W9ZI71"/>
<dbReference type="GO" id="GO:0030286">
    <property type="term" value="C:dynein complex"/>
    <property type="evidence" value="ECO:0007669"/>
    <property type="project" value="InterPro"/>
</dbReference>
<keyword evidence="6" id="KW-1185">Reference proteome</keyword>
<dbReference type="SUPFAM" id="SSF52540">
    <property type="entry name" value="P-loop containing nucleoside triphosphate hydrolases"/>
    <property type="match status" value="1"/>
</dbReference>
<accession>A0A9W9ZI71</accession>
<reference evidence="5" key="1">
    <citation type="submission" date="2023-01" db="EMBL/GenBank/DDBJ databases">
        <title>Genome assembly of the deep-sea coral Lophelia pertusa.</title>
        <authorList>
            <person name="Herrera S."/>
            <person name="Cordes E."/>
        </authorList>
    </citation>
    <scope>NUCLEOTIDE SEQUENCE</scope>
    <source>
        <strain evidence="5">USNM1676648</strain>
        <tissue evidence="5">Polyp</tissue>
    </source>
</reference>
<feature type="domain" description="Dynein heavy chain hydrolytic ATP-binding dynein motor region" evidence="4">
    <location>
        <begin position="425"/>
        <end position="722"/>
    </location>
</feature>
<dbReference type="InterPro" id="IPR013602">
    <property type="entry name" value="Dynein_heavy_linker"/>
</dbReference>
<dbReference type="GO" id="GO:0007018">
    <property type="term" value="P:microtubule-based movement"/>
    <property type="evidence" value="ECO:0007669"/>
    <property type="project" value="InterPro"/>
</dbReference>
<dbReference type="FunFam" id="1.10.8.710:FF:000004">
    <property type="entry name" value="Dynein axonemal heavy chain 6"/>
    <property type="match status" value="1"/>
</dbReference>
<name>A0A9W9ZI71_9CNID</name>
<dbReference type="Gene3D" id="1.10.8.710">
    <property type="match status" value="1"/>
</dbReference>
<evidence type="ECO:0000313" key="5">
    <source>
        <dbReference type="EMBL" id="KAJ7381905.1"/>
    </source>
</evidence>
<dbReference type="InterPro" id="IPR043157">
    <property type="entry name" value="Dynein_AAA1S"/>
</dbReference>
<dbReference type="Pfam" id="PF12774">
    <property type="entry name" value="AAA_6"/>
    <property type="match status" value="1"/>
</dbReference>
<protein>
    <submittedName>
        <fullName evidence="5">Dynein heavy chain 6, axonemal</fullName>
    </submittedName>
</protein>
<dbReference type="FunFam" id="3.40.50.300:FF:000063">
    <property type="entry name" value="dynein heavy chain 6, axonemal"/>
    <property type="match status" value="1"/>
</dbReference>
<dbReference type="OrthoDB" id="5593012at2759"/>
<evidence type="ECO:0000256" key="1">
    <source>
        <dbReference type="ARBA" id="ARBA00008887"/>
    </source>
</evidence>
<evidence type="ECO:0000259" key="3">
    <source>
        <dbReference type="Pfam" id="PF08393"/>
    </source>
</evidence>
<dbReference type="FunFam" id="1.20.140.100:FF:000004">
    <property type="entry name" value="Dynein axonemal heavy chain 6"/>
    <property type="match status" value="1"/>
</dbReference>
<dbReference type="PANTHER" id="PTHR45703">
    <property type="entry name" value="DYNEIN HEAVY CHAIN"/>
    <property type="match status" value="1"/>
</dbReference>
<feature type="domain" description="Dynein heavy chain linker" evidence="3">
    <location>
        <begin position="12"/>
        <end position="291"/>
    </location>
</feature>
<dbReference type="Proteomes" id="UP001163046">
    <property type="component" value="Unassembled WGS sequence"/>
</dbReference>
<proteinExistence type="inferred from homology"/>
<dbReference type="InterPro" id="IPR027417">
    <property type="entry name" value="P-loop_NTPase"/>
</dbReference>
<evidence type="ECO:0000313" key="6">
    <source>
        <dbReference type="Proteomes" id="UP001163046"/>
    </source>
</evidence>
<dbReference type="GO" id="GO:0005524">
    <property type="term" value="F:ATP binding"/>
    <property type="evidence" value="ECO:0007669"/>
    <property type="project" value="InterPro"/>
</dbReference>
<comment type="similarity">
    <text evidence="1">Belongs to the dynein heavy chain family.</text>
</comment>
<dbReference type="GO" id="GO:0045505">
    <property type="term" value="F:dynein intermediate chain binding"/>
    <property type="evidence" value="ECO:0007669"/>
    <property type="project" value="InterPro"/>
</dbReference>
<organism evidence="5 6">
    <name type="scientific">Desmophyllum pertusum</name>
    <dbReference type="NCBI Taxonomy" id="174260"/>
    <lineage>
        <taxon>Eukaryota</taxon>
        <taxon>Metazoa</taxon>
        <taxon>Cnidaria</taxon>
        <taxon>Anthozoa</taxon>
        <taxon>Hexacorallia</taxon>
        <taxon>Scleractinia</taxon>
        <taxon>Caryophylliina</taxon>
        <taxon>Caryophylliidae</taxon>
        <taxon>Desmophyllum</taxon>
    </lineage>
</organism>
<dbReference type="GO" id="GO:0051959">
    <property type="term" value="F:dynein light intermediate chain binding"/>
    <property type="evidence" value="ECO:0007669"/>
    <property type="project" value="InterPro"/>
</dbReference>
<dbReference type="EMBL" id="MU825966">
    <property type="protein sequence ID" value="KAJ7381905.1"/>
    <property type="molecule type" value="Genomic_DNA"/>
</dbReference>
<dbReference type="InterPro" id="IPR035699">
    <property type="entry name" value="AAA_6"/>
</dbReference>
<evidence type="ECO:0000259" key="4">
    <source>
        <dbReference type="Pfam" id="PF12774"/>
    </source>
</evidence>
<feature type="region of interest" description="Disordered" evidence="2">
    <location>
        <begin position="217"/>
        <end position="244"/>
    </location>
</feature>
<dbReference type="Gene3D" id="3.20.180.20">
    <property type="entry name" value="Dynein heavy chain, N-terminal domain 2"/>
    <property type="match status" value="1"/>
</dbReference>
<sequence length="831" mass="93792">MRSTYKIALLAIVEDSWKQTEFIVLPHRDSKDVFILGGVDDIQALLDDSLINISTIAGSRHVGPIRPRVEDWQRQLHLFSETMDEWITCQRNWLYLESIFSAPDIQRQLPAEAKMFLTVDKSWKEVMRKVHRLPNALRAATQPGLLEVFQNNNALLDQIQKCLEAYLESKCVIFPRFYFLSNDELLEILSQTRNPHAVQPHLQKCFDAISKLEFGTAAQPPATPSGADKPVTPTGERPISASKAAETKTNDILAMISPEGERGLKARGNVEDWLGKVEESMVSSLRKLAKTSIGDYESRAREEWVTLHPSQIVLTVSQTMWCKDITECLVTEGDRLEAMKGAEQMCITNLNKLAALVRGELPKLTRNILCALITIDVHARDIVNGMVEHEVDNVNSFEWVKQLRYYWDPDLDNCVVRMSNSLYIYGYEYLGASARLVITPLTDRCYLCLMGALQLDLGGAPAGPAGTGKTETTKDLAKALAKQCVVFNCSEGLDFKMMGRFFSGLAQSGAWCCFDEFNRIDIEVLSVIAQQLLTIRNAKVTKASRFMFEGREIKLIPSCAAFITMNPGYAGRTELPDNLKALFRPMAMMVPDYALIAEVILYSEGFESSKNLARKMVQMYRLCSEQLSQQDHYDFGMRAVKSVLVMAGALKRGNPNLNEDIVLIRALRDSNLPKFLKQDAELFRAILSDLFPGKEIPDHDYGKLQATIEDCLLKKGCQVLKDTLTTLHEEGDEDPQYQKVRTFVLNPKAVRMGELYGEINKLTMEWKDGLMAITVRLCVQDTTEDHKWIVCDGPVDALWIENMNTVLDDNKMLCLANSERIKLKQHHAHVV</sequence>
<dbReference type="InterPro" id="IPR026983">
    <property type="entry name" value="DHC"/>
</dbReference>